<feature type="signal peptide" evidence="8">
    <location>
        <begin position="1"/>
        <end position="25"/>
    </location>
</feature>
<evidence type="ECO:0000256" key="1">
    <source>
        <dbReference type="ARBA" id="ARBA00004613"/>
    </source>
</evidence>
<dbReference type="GO" id="GO:0030510">
    <property type="term" value="P:regulation of BMP signaling pathway"/>
    <property type="evidence" value="ECO:0007669"/>
    <property type="project" value="TreeGrafter"/>
</dbReference>
<gene>
    <name evidence="11" type="ORF">NQ315_000874</name>
</gene>
<evidence type="ECO:0000256" key="8">
    <source>
        <dbReference type="SAM" id="SignalP"/>
    </source>
</evidence>
<proteinExistence type="inferred from homology"/>
<evidence type="ECO:0008006" key="13">
    <source>
        <dbReference type="Google" id="ProtNLM"/>
    </source>
</evidence>
<sequence length="268" mass="30228">MAMSKWLIPIGILTGAFLVLYQVETCNEAVCGSVVSKCLLTKSCNCDLKNCTCCKDCSTCLSHLYTECCSCVDMCPKPNDTAGVLSKTSRVEVFYESVPALFNVLTEQDDPHHRWNSTTFPVDVDLNQYEPKKDFKLHMRKYFVPVNVFTTLSTKVVEDAEQQVVPKQSVLTFNCTVAFWSQCMSGAKCKTSCRSMGATSYRWFHDGCCECIGQNCINFGINESRCRECPPKGEKFEELDEDELDYGEDDVDYTDDTDDNEDNEMSPL</sequence>
<reference evidence="11 12" key="1">
    <citation type="journal article" date="2023" name="Insect Mol. Biol.">
        <title>Genome sequencing provides insights into the evolution of gene families encoding plant cell wall-degrading enzymes in longhorned beetles.</title>
        <authorList>
            <person name="Shin N.R."/>
            <person name="Okamura Y."/>
            <person name="Kirsch R."/>
            <person name="Pauchet Y."/>
        </authorList>
    </citation>
    <scope>NUCLEOTIDE SEQUENCE [LARGE SCALE GENOMIC DNA]</scope>
    <source>
        <strain evidence="11">EAD_L_NR</strain>
    </source>
</reference>
<keyword evidence="4" id="KW-0964">Secreted</keyword>
<comment type="similarity">
    <text evidence="2">Belongs to the twisted gastrulation protein family.</text>
</comment>
<dbReference type="PANTHER" id="PTHR12312:SF16">
    <property type="entry name" value="TWISTED GASTRULATION PROTEIN HOMOLOG 1-A-RELATED"/>
    <property type="match status" value="1"/>
</dbReference>
<evidence type="ECO:0000256" key="2">
    <source>
        <dbReference type="ARBA" id="ARBA00010047"/>
    </source>
</evidence>
<dbReference type="EMBL" id="JANEYG010000002">
    <property type="protein sequence ID" value="KAJ8924722.1"/>
    <property type="molecule type" value="Genomic_DNA"/>
</dbReference>
<dbReference type="InterPro" id="IPR006761">
    <property type="entry name" value="Tsg"/>
</dbReference>
<evidence type="ECO:0000256" key="6">
    <source>
        <dbReference type="ARBA" id="ARBA00023180"/>
    </source>
</evidence>
<evidence type="ECO:0000313" key="11">
    <source>
        <dbReference type="EMBL" id="KAJ8924722.1"/>
    </source>
</evidence>
<evidence type="ECO:0000256" key="5">
    <source>
        <dbReference type="ARBA" id="ARBA00022729"/>
    </source>
</evidence>
<evidence type="ECO:0000256" key="3">
    <source>
        <dbReference type="ARBA" id="ARBA00022473"/>
    </source>
</evidence>
<accession>A0AAV8WDN7</accession>
<dbReference type="GO" id="GO:0005615">
    <property type="term" value="C:extracellular space"/>
    <property type="evidence" value="ECO:0007669"/>
    <property type="project" value="TreeGrafter"/>
</dbReference>
<dbReference type="AlphaFoldDB" id="A0AAV8WDN7"/>
<dbReference type="Pfam" id="PF23782">
    <property type="entry name" value="Tsg_N"/>
    <property type="match status" value="1"/>
</dbReference>
<comment type="subcellular location">
    <subcellularLocation>
        <location evidence="1">Secreted</location>
    </subcellularLocation>
</comment>
<dbReference type="InterPro" id="IPR057635">
    <property type="entry name" value="Tsg_N"/>
</dbReference>
<feature type="domain" description="Tsg N-terminal" evidence="10">
    <location>
        <begin position="25"/>
        <end position="81"/>
    </location>
</feature>
<keyword evidence="12" id="KW-1185">Reference proteome</keyword>
<evidence type="ECO:0000256" key="7">
    <source>
        <dbReference type="SAM" id="MobiDB-lite"/>
    </source>
</evidence>
<evidence type="ECO:0000259" key="9">
    <source>
        <dbReference type="Pfam" id="PF04668"/>
    </source>
</evidence>
<dbReference type="PANTHER" id="PTHR12312">
    <property type="entry name" value="TWISTED GASTRULATION PROTEIN HOMOLOG 1-A-RELATED"/>
    <property type="match status" value="1"/>
</dbReference>
<dbReference type="Pfam" id="PF04668">
    <property type="entry name" value="Tsg"/>
    <property type="match status" value="1"/>
</dbReference>
<keyword evidence="3" id="KW-0217">Developmental protein</keyword>
<feature type="domain" description="Tsg C-terminal" evidence="9">
    <location>
        <begin position="85"/>
        <end position="230"/>
    </location>
</feature>
<organism evidence="11 12">
    <name type="scientific">Exocentrus adspersus</name>
    <dbReference type="NCBI Taxonomy" id="1586481"/>
    <lineage>
        <taxon>Eukaryota</taxon>
        <taxon>Metazoa</taxon>
        <taxon>Ecdysozoa</taxon>
        <taxon>Arthropoda</taxon>
        <taxon>Hexapoda</taxon>
        <taxon>Insecta</taxon>
        <taxon>Pterygota</taxon>
        <taxon>Neoptera</taxon>
        <taxon>Endopterygota</taxon>
        <taxon>Coleoptera</taxon>
        <taxon>Polyphaga</taxon>
        <taxon>Cucujiformia</taxon>
        <taxon>Chrysomeloidea</taxon>
        <taxon>Cerambycidae</taxon>
        <taxon>Lamiinae</taxon>
        <taxon>Acanthocinini</taxon>
        <taxon>Exocentrus</taxon>
    </lineage>
</organism>
<evidence type="ECO:0000313" key="12">
    <source>
        <dbReference type="Proteomes" id="UP001159042"/>
    </source>
</evidence>
<dbReference type="InterPro" id="IPR057726">
    <property type="entry name" value="Tsg_C"/>
</dbReference>
<protein>
    <recommendedName>
        <fullName evidence="13">Protein twisted gastrulation</fullName>
    </recommendedName>
</protein>
<keyword evidence="5 8" id="KW-0732">Signal</keyword>
<comment type="caution">
    <text evidence="11">The sequence shown here is derived from an EMBL/GenBank/DDBJ whole genome shotgun (WGS) entry which is preliminary data.</text>
</comment>
<dbReference type="Proteomes" id="UP001159042">
    <property type="component" value="Unassembled WGS sequence"/>
</dbReference>
<keyword evidence="6" id="KW-0325">Glycoprotein</keyword>
<evidence type="ECO:0000259" key="10">
    <source>
        <dbReference type="Pfam" id="PF23782"/>
    </source>
</evidence>
<name>A0AAV8WDN7_9CUCU</name>
<evidence type="ECO:0000256" key="4">
    <source>
        <dbReference type="ARBA" id="ARBA00022525"/>
    </source>
</evidence>
<feature type="region of interest" description="Disordered" evidence="7">
    <location>
        <begin position="237"/>
        <end position="268"/>
    </location>
</feature>
<feature type="chain" id="PRO_5043664530" description="Protein twisted gastrulation" evidence="8">
    <location>
        <begin position="26"/>
        <end position="268"/>
    </location>
</feature>